<dbReference type="Gene3D" id="1.10.150.770">
    <property type="match status" value="1"/>
</dbReference>
<dbReference type="Gene3D" id="3.90.1310.10">
    <property type="entry name" value="Penicillin-binding protein 2a (Domain 2)"/>
    <property type="match status" value="1"/>
</dbReference>
<keyword evidence="5" id="KW-0131">Cell cycle</keyword>
<dbReference type="InterPro" id="IPR005311">
    <property type="entry name" value="PBP_dimer"/>
</dbReference>
<keyword evidence="3" id="KW-0472">Membrane</keyword>
<gene>
    <name evidence="5" type="ORF">SAMN02910343_01523</name>
</gene>
<dbReference type="GO" id="GO:0071555">
    <property type="term" value="P:cell wall organization"/>
    <property type="evidence" value="ECO:0007669"/>
    <property type="project" value="TreeGrafter"/>
</dbReference>
<dbReference type="CDD" id="cd06575">
    <property type="entry name" value="PASTA_Pbp2x-like_2"/>
    <property type="match status" value="1"/>
</dbReference>
<dbReference type="Proteomes" id="UP000199689">
    <property type="component" value="Unassembled WGS sequence"/>
</dbReference>
<name>A0A1G5WRB2_9FIRM</name>
<evidence type="ECO:0000313" key="6">
    <source>
        <dbReference type="Proteomes" id="UP000199689"/>
    </source>
</evidence>
<evidence type="ECO:0000259" key="4">
    <source>
        <dbReference type="PROSITE" id="PS51178"/>
    </source>
</evidence>
<dbReference type="PROSITE" id="PS51178">
    <property type="entry name" value="PASTA"/>
    <property type="match status" value="1"/>
</dbReference>
<keyword evidence="5" id="KW-0132">Cell division</keyword>
<evidence type="ECO:0000256" key="2">
    <source>
        <dbReference type="ARBA" id="ARBA00007171"/>
    </source>
</evidence>
<dbReference type="Pfam" id="PF03793">
    <property type="entry name" value="PASTA"/>
    <property type="match status" value="1"/>
</dbReference>
<sequence length="665" mass="73063">MRRIIDKKMLARCRIRGKRIIRSRLSVLMSVFLITGGILALRLTYVQGVSHNRYMEMGKDQIEETQILYSPRGTIYDRNGNKLAFSVQLKSLYADPKMMEISPKQAAKLFAPVLKVPEADLVKKFSKDTHFVWLERVMDPEDCKAAEQLIDQHHLKGFGFIDESRRYYPNDEMLANVLGFVGRDDKGLDGLEMSLDKEIRGSKDKQILITDIRGVPILRSSMAPYMAPKGKSVYLTIDQNIQYFAERALDRAMGTTQAQSGLIIVMDPKTGAILAMASRPTYDPNNFNKAEPAQFRNKAVVDIYEPGSTFKPIVAATALSAGTYDTTRVWHDPGAIWANGHAVRNWDKQSYGDVRLVDILKFSINTGFAHIGLLTGGETLTSYAKAFGFGKPTGIELPGEGAGILFNPKKMRPLDVATMSIGQSIAVTPLQMVQAYSALANDGKMVKPHLISSIKNADGTDYYVAKPQIVSNPVDKKVADQVKDMMEKEISEGGGLKAQVPGYHMGGKTGTAQKLDTVHGGYLPNQYIASFCGFGPVEDPKAICLVVLDSPRGTYYGGQIAAPVFSEAMGQIMRYLGVPTYEDKAIHAVPVTEPAREMPELPSPNADTVVLPGFYGWSIRDTGEWLNKAGLRFRPEGSGFGISQSPGPGSTVKRGETVTVTFKGH</sequence>
<dbReference type="SMART" id="SM00740">
    <property type="entry name" value="PASTA"/>
    <property type="match status" value="1"/>
</dbReference>
<dbReference type="EMBL" id="FMXA01000027">
    <property type="protein sequence ID" value="SDA60216.1"/>
    <property type="molecule type" value="Genomic_DNA"/>
</dbReference>
<dbReference type="RefSeq" id="WP_234944966.1">
    <property type="nucleotide sequence ID" value="NZ_FMXA01000027.1"/>
</dbReference>
<dbReference type="InterPro" id="IPR012338">
    <property type="entry name" value="Beta-lactam/transpept-like"/>
</dbReference>
<dbReference type="InterPro" id="IPR001460">
    <property type="entry name" value="PCN-bd_Tpept"/>
</dbReference>
<dbReference type="Pfam" id="PF03717">
    <property type="entry name" value="PBP_dimer"/>
    <property type="match status" value="1"/>
</dbReference>
<comment type="similarity">
    <text evidence="2">Belongs to the transpeptidase family.</text>
</comment>
<dbReference type="AlphaFoldDB" id="A0A1G5WRB2"/>
<feature type="domain" description="PASTA" evidence="4">
    <location>
        <begin position="605"/>
        <end position="664"/>
    </location>
</feature>
<protein>
    <submittedName>
        <fullName evidence="5">Cell division protein FtsI (Penicillin-binding protein 3)</fullName>
    </submittedName>
</protein>
<dbReference type="PANTHER" id="PTHR30627">
    <property type="entry name" value="PEPTIDOGLYCAN D,D-TRANSPEPTIDASE"/>
    <property type="match status" value="1"/>
</dbReference>
<dbReference type="GO" id="GO:0005886">
    <property type="term" value="C:plasma membrane"/>
    <property type="evidence" value="ECO:0007669"/>
    <property type="project" value="TreeGrafter"/>
</dbReference>
<accession>A0A1G5WRB2</accession>
<evidence type="ECO:0000313" key="5">
    <source>
        <dbReference type="EMBL" id="SDA60216.1"/>
    </source>
</evidence>
<dbReference type="GO" id="GO:0051301">
    <property type="term" value="P:cell division"/>
    <property type="evidence" value="ECO:0007669"/>
    <property type="project" value="UniProtKB-KW"/>
</dbReference>
<comment type="subcellular location">
    <subcellularLocation>
        <location evidence="1">Membrane</location>
    </subcellularLocation>
</comment>
<dbReference type="InterPro" id="IPR036138">
    <property type="entry name" value="PBP_dimer_sf"/>
</dbReference>
<keyword evidence="6" id="KW-1185">Reference proteome</keyword>
<dbReference type="GeneID" id="87756512"/>
<dbReference type="InterPro" id="IPR050515">
    <property type="entry name" value="Beta-lactam/transpept"/>
</dbReference>
<dbReference type="Gene3D" id="3.30.450.330">
    <property type="match status" value="1"/>
</dbReference>
<dbReference type="InterPro" id="IPR005543">
    <property type="entry name" value="PASTA_dom"/>
</dbReference>
<evidence type="ECO:0000256" key="1">
    <source>
        <dbReference type="ARBA" id="ARBA00004370"/>
    </source>
</evidence>
<dbReference type="Pfam" id="PF00905">
    <property type="entry name" value="Transpeptidase"/>
    <property type="match status" value="1"/>
</dbReference>
<reference evidence="5 6" key="1">
    <citation type="submission" date="2016-10" db="EMBL/GenBank/DDBJ databases">
        <authorList>
            <person name="de Groot N.N."/>
        </authorList>
    </citation>
    <scope>NUCLEOTIDE SEQUENCE [LARGE SCALE GENOMIC DNA]</scope>
    <source>
        <strain evidence="5 6">DSM 15230</strain>
    </source>
</reference>
<dbReference type="STRING" id="209880.SAMN02910343_01523"/>
<dbReference type="GO" id="GO:0008658">
    <property type="term" value="F:penicillin binding"/>
    <property type="evidence" value="ECO:0007669"/>
    <property type="project" value="InterPro"/>
</dbReference>
<dbReference type="SUPFAM" id="SSF56601">
    <property type="entry name" value="beta-lactamase/transpeptidase-like"/>
    <property type="match status" value="1"/>
</dbReference>
<proteinExistence type="inferred from homology"/>
<dbReference type="PANTHER" id="PTHR30627:SF1">
    <property type="entry name" value="PEPTIDOGLYCAN D,D-TRANSPEPTIDASE FTSI"/>
    <property type="match status" value="1"/>
</dbReference>
<dbReference type="Gene3D" id="3.40.710.10">
    <property type="entry name" value="DD-peptidase/beta-lactamase superfamily"/>
    <property type="match status" value="1"/>
</dbReference>
<dbReference type="SUPFAM" id="SSF56519">
    <property type="entry name" value="Penicillin binding protein dimerisation domain"/>
    <property type="match status" value="1"/>
</dbReference>
<evidence type="ECO:0000256" key="3">
    <source>
        <dbReference type="ARBA" id="ARBA00023136"/>
    </source>
</evidence>
<organism evidence="5 6">
    <name type="scientific">Allisonella histaminiformans</name>
    <dbReference type="NCBI Taxonomy" id="209880"/>
    <lineage>
        <taxon>Bacteria</taxon>
        <taxon>Bacillati</taxon>
        <taxon>Bacillota</taxon>
        <taxon>Negativicutes</taxon>
        <taxon>Veillonellales</taxon>
        <taxon>Veillonellaceae</taxon>
        <taxon>Allisonella</taxon>
    </lineage>
</organism>
<dbReference type="SUPFAM" id="SSF54184">
    <property type="entry name" value="Penicillin-binding protein 2x (pbp-2x), c-terminal domain"/>
    <property type="match status" value="1"/>
</dbReference>